<evidence type="ECO:0000313" key="8">
    <source>
        <dbReference type="EMBL" id="MBE7941097.1"/>
    </source>
</evidence>
<keyword evidence="6" id="KW-0170">Cobalt</keyword>
<dbReference type="PROSITE" id="PS50819">
    <property type="entry name" value="INTEIN_ENDONUCLEASE"/>
    <property type="match status" value="1"/>
</dbReference>
<feature type="domain" description="DOD-type homing endonuclease" evidence="7">
    <location>
        <begin position="413"/>
        <end position="564"/>
    </location>
</feature>
<dbReference type="InterPro" id="IPR000788">
    <property type="entry name" value="RNR_lg_C"/>
</dbReference>
<dbReference type="PROSITE" id="PS50817">
    <property type="entry name" value="INTEIN_N_TER"/>
    <property type="match status" value="1"/>
</dbReference>
<evidence type="ECO:0000256" key="5">
    <source>
        <dbReference type="ARBA" id="ARBA00023002"/>
    </source>
</evidence>
<dbReference type="PRINTS" id="PR00379">
    <property type="entry name" value="INTEIN"/>
</dbReference>
<keyword evidence="9" id="KW-1185">Reference proteome</keyword>
<dbReference type="Pfam" id="PF14528">
    <property type="entry name" value="LAGLIDADG_3"/>
    <property type="match status" value="1"/>
</dbReference>
<keyword evidence="2" id="KW-0846">Cobalamin</keyword>
<dbReference type="EMBL" id="JADDOJ010000039">
    <property type="protein sequence ID" value="MBE7941097.1"/>
    <property type="molecule type" value="Genomic_DNA"/>
</dbReference>
<dbReference type="InterPro" id="IPR036844">
    <property type="entry name" value="Hint_dom_sf"/>
</dbReference>
<dbReference type="Gene3D" id="3.20.70.20">
    <property type="match status" value="2"/>
</dbReference>
<reference evidence="8 9" key="1">
    <citation type="submission" date="2020-10" db="EMBL/GenBank/DDBJ databases">
        <title>Draft genome of Ramlibacter aquaticus LMG 30558.</title>
        <authorList>
            <person name="Props R."/>
        </authorList>
    </citation>
    <scope>NUCLEOTIDE SEQUENCE [LARGE SCALE GENOMIC DNA]</scope>
    <source>
        <strain evidence="8 9">LMG 30558</strain>
    </source>
</reference>
<accession>A0ABR9SFH4</accession>
<evidence type="ECO:0000256" key="4">
    <source>
        <dbReference type="ARBA" id="ARBA00023000"/>
    </source>
</evidence>
<dbReference type="PROSITE" id="PS50818">
    <property type="entry name" value="INTEIN_C_TER"/>
    <property type="match status" value="1"/>
</dbReference>
<dbReference type="InterPro" id="IPR006142">
    <property type="entry name" value="INTEIN"/>
</dbReference>
<name>A0ABR9SFH4_9BURK</name>
<dbReference type="CDD" id="cd00081">
    <property type="entry name" value="Hint"/>
    <property type="match status" value="1"/>
</dbReference>
<evidence type="ECO:0000256" key="1">
    <source>
        <dbReference type="ARBA" id="ARBA00001922"/>
    </source>
</evidence>
<dbReference type="RefSeq" id="WP_193780639.1">
    <property type="nucleotide sequence ID" value="NZ_JADDOJ010000039.1"/>
</dbReference>
<dbReference type="InterPro" id="IPR006141">
    <property type="entry name" value="Intein_N"/>
</dbReference>
<evidence type="ECO:0000256" key="6">
    <source>
        <dbReference type="ARBA" id="ARBA00023285"/>
    </source>
</evidence>
<dbReference type="Pfam" id="PF02867">
    <property type="entry name" value="Ribonuc_red_lgC"/>
    <property type="match status" value="1"/>
</dbReference>
<dbReference type="SUPFAM" id="SSF51998">
    <property type="entry name" value="PFL-like glycyl radical enzymes"/>
    <property type="match status" value="1"/>
</dbReference>
<dbReference type="SUPFAM" id="SSF55608">
    <property type="entry name" value="Homing endonucleases"/>
    <property type="match status" value="1"/>
</dbReference>
<dbReference type="Proteomes" id="UP000715965">
    <property type="component" value="Unassembled WGS sequence"/>
</dbReference>
<dbReference type="InterPro" id="IPR050862">
    <property type="entry name" value="RdRp_reductase_class-2"/>
</dbReference>
<keyword evidence="3" id="KW-0068">Autocatalytic cleavage</keyword>
<protein>
    <submittedName>
        <fullName evidence="8">Ribonucleoside reductase</fullName>
    </submittedName>
</protein>
<dbReference type="SMART" id="SM00306">
    <property type="entry name" value="HintN"/>
    <property type="match status" value="1"/>
</dbReference>
<gene>
    <name evidence="8" type="ORF">IM725_11005</name>
</gene>
<evidence type="ECO:0000256" key="2">
    <source>
        <dbReference type="ARBA" id="ARBA00022628"/>
    </source>
</evidence>
<organism evidence="8 9">
    <name type="scientific">Ramlibacter aquaticus</name>
    <dbReference type="NCBI Taxonomy" id="2780094"/>
    <lineage>
        <taxon>Bacteria</taxon>
        <taxon>Pseudomonadati</taxon>
        <taxon>Pseudomonadota</taxon>
        <taxon>Betaproteobacteria</taxon>
        <taxon>Burkholderiales</taxon>
        <taxon>Comamonadaceae</taxon>
        <taxon>Ramlibacter</taxon>
    </lineage>
</organism>
<dbReference type="InterPro" id="IPR030934">
    <property type="entry name" value="Intein_C"/>
</dbReference>
<evidence type="ECO:0000313" key="9">
    <source>
        <dbReference type="Proteomes" id="UP000715965"/>
    </source>
</evidence>
<sequence length="1222" mass="132510">MVLALANITREPQPITREVLREKYCHGAGEATEADIFGRVARAAAAVEKTPALRAEWEQRFVANMFAGAIGAGRIMASAGLDNSSTWINCFVQPVSDTAVGLDEDGVPGIYMALAEAGETLRRGGGVGYNFSAIRPQGALVRGTQTEASGPCTFMDVFDASCRTVAAAGNRRGAQMGMLDDSHPDIFDFIQAKRTKGRWNNFNVSVGVSDAFMQAVLEDRTWELVHKAAPGARLIAAGAHQRSDGLWVYRTVRAREMWDTMMHSAYDFAEPGIIFLGNINRDNNLRAIENIRATNPCVTADTWVLTSQGARQVRQLIGRPFEAMIHGRAYATSSQGFFPTGLKPVVALRLRGGQRLRLTADHRVRRVTRMSRWVRQEAWCPAGRLEPGDRVVLHDHRELAGWQGAGTEGEGYLLGLLLGDGTLKADKAVLSVWDAGLQREANGGVHLSESVRGIMQAAEAAVRALGHRADFQGWMPVAGRNEFRLSTAYLGRLAAGWGMAPGDKHLSLSVEQSSSDFHAGFLRGLFDADGSVQGSQRKGVSVRLSQSSLETLESVQRMLLRLGIASTLYANRRPAGRRPLPDGHGGQGAFDCKASHELAVSGDNLPLFAQRVGFADTGKQQRLSQALASYRRTLNRERFVAEVESVVPDGEESVYDVGVSQVHAFDANGLVVHNCGEQPLPPYGCCDLGPIILPRFVSDAFTPEAKFDMARFVASVKVQVRFLDNVLTATPWPLAAQQRESEAKRRIGVGFTGLGNALAMLGLPYGSAGARDWAANLAEQMRNAAYEASVDLAQEKGAFPLFDAERYLEEGTFASRLPQPLKARIRKHGLRNSHLLSIAPTGTVSLAFADNASNGIEPPFSFAYSRNKRMPDGSTKKIPVLDHGFRVFLETLPPEVAEATLDDAVNFRPLTGLPASMVSALSLSCDEHLAMMGVVQPFIDTAISKTVNVPADLPFEAFKDLYLTAHRLGLKGCATYRPNEILGAVLELPTGAPAPSGPATPAVRDLDPLRVPIERRPEGELASVTEKVSYWTTEGKKSLYLVVSFAEVDGVLDGRPVRIQRPIEVFMPANQSDEAQQWVTAAMRLMSLMAREGRLPKALADLRKIAWDKGPVRFGHYEKPDGTRVPRWHDSEVAAIAYAVQQILFRRGFLDADGGVVPARMLAQRPPVQGELLPVAPPELAEPAGTGRLMSGKKCPECGAHAVIKKDGCEFCTACGAEGACG</sequence>
<evidence type="ECO:0000256" key="3">
    <source>
        <dbReference type="ARBA" id="ARBA00022813"/>
    </source>
</evidence>
<dbReference type="InterPro" id="IPR004042">
    <property type="entry name" value="Intein_endonuc_central"/>
</dbReference>
<dbReference type="InterPro" id="IPR003587">
    <property type="entry name" value="Hint_dom_N"/>
</dbReference>
<dbReference type="SUPFAM" id="SSF51294">
    <property type="entry name" value="Hedgehog/intein (Hint) domain"/>
    <property type="match status" value="1"/>
</dbReference>
<dbReference type="PANTHER" id="PTHR43371">
    <property type="entry name" value="VITAMIN B12-DEPENDENT RIBONUCLEOTIDE REDUCTASE"/>
    <property type="match status" value="1"/>
</dbReference>
<dbReference type="Pfam" id="PF14890">
    <property type="entry name" value="Intein_splicing"/>
    <property type="match status" value="1"/>
</dbReference>
<dbReference type="Gene3D" id="2.170.16.10">
    <property type="entry name" value="Hedgehog/Intein (Hint) domain"/>
    <property type="match status" value="2"/>
</dbReference>
<dbReference type="InterPro" id="IPR027434">
    <property type="entry name" value="Homing_endonucl"/>
</dbReference>
<dbReference type="PANTHER" id="PTHR43371:SF1">
    <property type="entry name" value="RIBONUCLEOSIDE-DIPHOSPHATE REDUCTASE"/>
    <property type="match status" value="1"/>
</dbReference>
<dbReference type="InterPro" id="IPR004860">
    <property type="entry name" value="LAGLIDADG_dom"/>
</dbReference>
<evidence type="ECO:0000259" key="7">
    <source>
        <dbReference type="PROSITE" id="PS50819"/>
    </source>
</evidence>
<proteinExistence type="predicted"/>
<dbReference type="Gene3D" id="3.10.28.10">
    <property type="entry name" value="Homing endonucleases"/>
    <property type="match status" value="1"/>
</dbReference>
<dbReference type="NCBIfam" id="TIGR01443">
    <property type="entry name" value="intein_Cterm"/>
    <property type="match status" value="1"/>
</dbReference>
<keyword evidence="4" id="KW-0651">Protein splicing</keyword>
<comment type="cofactor">
    <cofactor evidence="1">
        <name>adenosylcob(III)alamin</name>
        <dbReference type="ChEBI" id="CHEBI:18408"/>
    </cofactor>
</comment>
<keyword evidence="5" id="KW-0560">Oxidoreductase</keyword>
<comment type="caution">
    <text evidence="8">The sequence shown here is derived from an EMBL/GenBank/DDBJ whole genome shotgun (WGS) entry which is preliminary data.</text>
</comment>